<gene>
    <name evidence="2" type="primary">SLV.21</name>
</gene>
<feature type="compositionally biased region" description="Low complexity" evidence="1">
    <location>
        <begin position="47"/>
        <end position="56"/>
    </location>
</feature>
<feature type="region of interest" description="Disordered" evidence="1">
    <location>
        <begin position="1"/>
        <end position="100"/>
    </location>
</feature>
<protein>
    <submittedName>
        <fullName evidence="2">SLV.21</fullName>
    </submittedName>
</protein>
<geneLocation type="plasmid" evidence="2">
    <name>linear plasmid pSLV45</name>
</geneLocation>
<sequence>MLAMTFHAAVKGANSADGRRPAGAFDSDTAGFAPGSDVRGRGTEAMSSSVVPSSSSRAPERHQVAVLRGSPARSRPPMYRPIPRTAPPTTRSMARLSSSFGRPLLPPLPLSFMT</sequence>
<proteinExistence type="predicted"/>
<name>Q6RGP9_STRLA</name>
<reference evidence="2" key="1">
    <citation type="submission" date="2003-12" db="EMBL/GenBank/DDBJ databases">
        <authorList>
            <person name="Hosted T.J.Jr."/>
            <person name="Horan A.C."/>
            <person name="Wang T."/>
        </authorList>
    </citation>
    <scope>NUCLEOTIDE SEQUENCE</scope>
    <source>
        <strain evidence="2">IMRU3455</strain>
        <plasmid evidence="2">linear plasmid pSLV45</plasmid>
    </source>
</reference>
<dbReference type="AlphaFoldDB" id="Q6RGP9"/>
<dbReference type="EMBL" id="AY498874">
    <property type="protein sequence ID" value="AAS45804.1"/>
    <property type="molecule type" value="Genomic_DNA"/>
</dbReference>
<organism evidence="2">
    <name type="scientific">Streptomyces lavendulae</name>
    <dbReference type="NCBI Taxonomy" id="1914"/>
    <lineage>
        <taxon>Bacteria</taxon>
        <taxon>Bacillati</taxon>
        <taxon>Actinomycetota</taxon>
        <taxon>Actinomycetes</taxon>
        <taxon>Kitasatosporales</taxon>
        <taxon>Streptomycetaceae</taxon>
        <taxon>Streptomyces</taxon>
    </lineage>
</organism>
<evidence type="ECO:0000313" key="2">
    <source>
        <dbReference type="EMBL" id="AAS45804.1"/>
    </source>
</evidence>
<evidence type="ECO:0000256" key="1">
    <source>
        <dbReference type="SAM" id="MobiDB-lite"/>
    </source>
</evidence>
<keyword evidence="2" id="KW-0614">Plasmid</keyword>
<accession>Q6RGP9</accession>
<reference evidence="2" key="2">
    <citation type="journal article" date="2004" name="Microbiology">
        <title>Characterization of the Streptomyces lavendulae IMRU 3455 linear plasmid pSLV45.</title>
        <authorList>
            <person name="Hosted T.J."/>
            <person name="Wang T."/>
            <person name="Horan A.C."/>
        </authorList>
    </citation>
    <scope>NUCLEOTIDE SEQUENCE</scope>
    <source>
        <strain evidence="2">IMRU3455</strain>
        <plasmid evidence="2">linear plasmid pSLV45</plasmid>
    </source>
</reference>